<dbReference type="RefSeq" id="WP_066619819.1">
    <property type="nucleotide sequence ID" value="NZ_FQXL01000069.1"/>
</dbReference>
<evidence type="ECO:0000256" key="2">
    <source>
        <dbReference type="SAM" id="Phobius"/>
    </source>
</evidence>
<feature type="domain" description="Phage tail tape measure protein" evidence="3">
    <location>
        <begin position="102"/>
        <end position="308"/>
    </location>
</feature>
<feature type="transmembrane region" description="Helical" evidence="2">
    <location>
        <begin position="454"/>
        <end position="473"/>
    </location>
</feature>
<evidence type="ECO:0000313" key="5">
    <source>
        <dbReference type="Proteomes" id="UP000076603"/>
    </source>
</evidence>
<sequence length="923" mass="97411">MVNIAHVIDAIITLRDQFSATLKNVNANITDFQKKANYMGRDISKVGRSLESTGAGLTAALTMPLVGVGAAAVKAGMDFEAQMSSIKAVSGSTGVEMKQLSDLALKAGADTAFSAKDAARGIEELIKAGVSVKDILNGGLMGALNLATAGELELGEAAEIASTALNAFKADNLTVSSAANILAGAANASATDVRELKFGLSSVAAVASSVGMSFNDTSTALAVFAQNGLKGSDAGTSLKTMLMNLQPSTDKQVALFKQLNLVTENGSSKFFTAQGHLKSLSEISEILNNSMKGLTDAQRLQAMETLFGSDAIRAANILYKENSKGVTDMKAAMSKVTAEQVAAEKLNNFKGSLEQLKGSLETAGITLAQTFLPHLKEMVDNLTILTNRFSQLNPRTQEVIIKFAMFAATAGPAIWIIGSLTSSIGHTTTSIARLTKDIQKAGGIMAWLKTPGNLVVIALTAIIAIAILLYIHWDKISKIAQELRDKFVELKDKAISKVKEEFQNLVNKVKEIKDKLIEFKDGAVKKTIEKFDDFKKTLKDNQTEIKVTASILGTIFGPALLITGTKAAIAGGQIAAHFIASVVKTGAAAVANGAKVTASFVASMVKTGTSAVVNGAKVTASFIASMVKAGAEAVIAGAKITAGFIASLIKTAAQATKTALVITGQLIVAVAKYALEGWKVVVSVGAQTIAISANAIALGAQKIALFASAAATKAATAAQWLFNAALSANPIVLVIAGVIALGIVIYELVKHWDQVKEAVSQAWEKFRNNPIGQFIINTNPLLKILDEIYIHWNSITSAIQNAWNWLTTWNGTKAQDKAVTFTQTRIDDTRTISEKASERTGKNALGTSYWRGGETWVGENGPEKVWIPSGSKVIDHRNSMNSNGKSITIAKLANQIIIREDADIDKLATALAKKLILAEANII</sequence>
<dbReference type="STRING" id="1121326.CLMAG_14230"/>
<evidence type="ECO:0000259" key="3">
    <source>
        <dbReference type="Pfam" id="PF10145"/>
    </source>
</evidence>
<dbReference type="EMBL" id="LWAE01000001">
    <property type="protein sequence ID" value="KZL94370.1"/>
    <property type="molecule type" value="Genomic_DNA"/>
</dbReference>
<organism evidence="4 5">
    <name type="scientific">Clostridium magnum DSM 2767</name>
    <dbReference type="NCBI Taxonomy" id="1121326"/>
    <lineage>
        <taxon>Bacteria</taxon>
        <taxon>Bacillati</taxon>
        <taxon>Bacillota</taxon>
        <taxon>Clostridia</taxon>
        <taxon>Eubacteriales</taxon>
        <taxon>Clostridiaceae</taxon>
        <taxon>Clostridium</taxon>
    </lineage>
</organism>
<name>A0A162UWZ6_9CLOT</name>
<dbReference type="PATRIC" id="fig|1121326.3.peg.1393"/>
<feature type="transmembrane region" description="Helical" evidence="2">
    <location>
        <begin position="728"/>
        <end position="749"/>
    </location>
</feature>
<feature type="transmembrane region" description="Helical" evidence="2">
    <location>
        <begin position="399"/>
        <end position="418"/>
    </location>
</feature>
<dbReference type="InterPro" id="IPR010090">
    <property type="entry name" value="Phage_tape_meas"/>
</dbReference>
<reference evidence="4 5" key="1">
    <citation type="submission" date="2016-04" db="EMBL/GenBank/DDBJ databases">
        <title>Genome sequence of Clostridium magnum DSM 2767.</title>
        <authorList>
            <person name="Poehlein A."/>
            <person name="Uhlig R."/>
            <person name="Fischer R."/>
            <person name="Bahl H."/>
            <person name="Daniel R."/>
        </authorList>
    </citation>
    <scope>NUCLEOTIDE SEQUENCE [LARGE SCALE GENOMIC DNA]</scope>
    <source>
        <strain evidence="4 5">DSM 2767</strain>
    </source>
</reference>
<dbReference type="PANTHER" id="PTHR37813">
    <property type="entry name" value="FELS-2 PROPHAGE PROTEIN"/>
    <property type="match status" value="1"/>
</dbReference>
<keyword evidence="2" id="KW-0812">Transmembrane</keyword>
<keyword evidence="2" id="KW-1133">Transmembrane helix</keyword>
<dbReference type="PANTHER" id="PTHR37813:SF1">
    <property type="entry name" value="FELS-2 PROPHAGE PROTEIN"/>
    <property type="match status" value="1"/>
</dbReference>
<dbReference type="Pfam" id="PF10145">
    <property type="entry name" value="PhageMin_Tail"/>
    <property type="match status" value="1"/>
</dbReference>
<evidence type="ECO:0000256" key="1">
    <source>
        <dbReference type="ARBA" id="ARBA00022612"/>
    </source>
</evidence>
<comment type="caution">
    <text evidence="4">The sequence shown here is derived from an EMBL/GenBank/DDBJ whole genome shotgun (WGS) entry which is preliminary data.</text>
</comment>
<dbReference type="AlphaFoldDB" id="A0A162UWZ6"/>
<protein>
    <submittedName>
        <fullName evidence="4">Phage-related minor tail protein</fullName>
    </submittedName>
</protein>
<gene>
    <name evidence="4" type="ORF">CLMAG_14230</name>
</gene>
<keyword evidence="5" id="KW-1185">Reference proteome</keyword>
<proteinExistence type="predicted"/>
<evidence type="ECO:0000313" key="4">
    <source>
        <dbReference type="EMBL" id="KZL94370.1"/>
    </source>
</evidence>
<keyword evidence="1" id="KW-1188">Viral release from host cell</keyword>
<dbReference type="NCBIfam" id="TIGR01760">
    <property type="entry name" value="tape_meas_TP901"/>
    <property type="match status" value="1"/>
</dbReference>
<dbReference type="Proteomes" id="UP000076603">
    <property type="component" value="Unassembled WGS sequence"/>
</dbReference>
<keyword evidence="2" id="KW-0472">Membrane</keyword>
<accession>A0A162UWZ6</accession>